<evidence type="ECO:0000256" key="1">
    <source>
        <dbReference type="ARBA" id="ARBA00000832"/>
    </source>
</evidence>
<dbReference type="PANTHER" id="PTHR11054:SF0">
    <property type="entry name" value="6-PHOSPHOGLUCONOLACTONASE"/>
    <property type="match status" value="1"/>
</dbReference>
<evidence type="ECO:0000313" key="9">
    <source>
        <dbReference type="EMBL" id="MFD3003066.1"/>
    </source>
</evidence>
<dbReference type="Proteomes" id="UP001597641">
    <property type="component" value="Unassembled WGS sequence"/>
</dbReference>
<protein>
    <recommendedName>
        <fullName evidence="6 7">6-phosphogluconolactonase</fullName>
        <shortName evidence="7">6PGL</shortName>
        <ecNumber evidence="5 7">3.1.1.31</ecNumber>
    </recommendedName>
</protein>
<feature type="domain" description="Glucosamine/galactosamine-6-phosphate isomerase" evidence="8">
    <location>
        <begin position="6"/>
        <end position="229"/>
    </location>
</feature>
<dbReference type="EC" id="3.1.1.31" evidence="5 7"/>
<evidence type="ECO:0000313" key="10">
    <source>
        <dbReference type="Proteomes" id="UP001597641"/>
    </source>
</evidence>
<gene>
    <name evidence="7 9" type="primary">pgl</name>
    <name evidence="9" type="ORF">ACFS7Z_22060</name>
</gene>
<comment type="similarity">
    <text evidence="4 7">Belongs to the glucosamine/galactosamine-6-phosphate isomerase family. 6-phosphogluconolactonase subfamily.</text>
</comment>
<comment type="function">
    <text evidence="2 7">Hydrolysis of 6-phosphogluconolactone to 6-phosphogluconate.</text>
</comment>
<comment type="caution">
    <text evidence="9">The sequence shown here is derived from an EMBL/GenBank/DDBJ whole genome shotgun (WGS) entry which is preliminary data.</text>
</comment>
<evidence type="ECO:0000256" key="7">
    <source>
        <dbReference type="RuleBase" id="RU365095"/>
    </source>
</evidence>
<dbReference type="CDD" id="cd01400">
    <property type="entry name" value="6PGL"/>
    <property type="match status" value="1"/>
</dbReference>
<dbReference type="Gene3D" id="3.40.50.1360">
    <property type="match status" value="1"/>
</dbReference>
<dbReference type="SUPFAM" id="SSF100950">
    <property type="entry name" value="NagB/RpiA/CoA transferase-like"/>
    <property type="match status" value="1"/>
</dbReference>
<accession>A0ABW6C0R2</accession>
<keyword evidence="7 9" id="KW-0378">Hydrolase</keyword>
<dbReference type="EMBL" id="JBHUOX010000023">
    <property type="protein sequence ID" value="MFD3003066.1"/>
    <property type="molecule type" value="Genomic_DNA"/>
</dbReference>
<organism evidence="9 10">
    <name type="scientific">Pontibacter toksunensis</name>
    <dbReference type="NCBI Taxonomy" id="1332631"/>
    <lineage>
        <taxon>Bacteria</taxon>
        <taxon>Pseudomonadati</taxon>
        <taxon>Bacteroidota</taxon>
        <taxon>Cytophagia</taxon>
        <taxon>Cytophagales</taxon>
        <taxon>Hymenobacteraceae</taxon>
        <taxon>Pontibacter</taxon>
    </lineage>
</organism>
<dbReference type="InterPro" id="IPR037171">
    <property type="entry name" value="NagB/RpiA_transferase-like"/>
</dbReference>
<name>A0ABW6C0R2_9BACT</name>
<sequence>MLQIFEDKAQLSKAAAELFVKTAQEAVQQNGRFTVALTGGSSPVQLYDLLAQQPYVEQVPWEKTFVFWGDERWVPLTDDRSNARMAMETFLNKVPVPAAQIYPMWEDGKEPEEFANKYEQLLKAHFSQQIPQFDLILLGMGDDGHTASLFPGTAVLHETSRLVQAYYLGPQSMYRITLTAPLINQAKTICFLTFGSNKAPALQEVLEGERNPEKYPSQLIQPKNGEVIWLVDESAASKLKTKK</sequence>
<dbReference type="PANTHER" id="PTHR11054">
    <property type="entry name" value="6-PHOSPHOGLUCONOLACTONASE"/>
    <property type="match status" value="1"/>
</dbReference>
<reference evidence="10" key="1">
    <citation type="journal article" date="2019" name="Int. J. Syst. Evol. Microbiol.">
        <title>The Global Catalogue of Microorganisms (GCM) 10K type strain sequencing project: providing services to taxonomists for standard genome sequencing and annotation.</title>
        <authorList>
            <consortium name="The Broad Institute Genomics Platform"/>
            <consortium name="The Broad Institute Genome Sequencing Center for Infectious Disease"/>
            <person name="Wu L."/>
            <person name="Ma J."/>
        </authorList>
    </citation>
    <scope>NUCLEOTIDE SEQUENCE [LARGE SCALE GENOMIC DNA]</scope>
    <source>
        <strain evidence="10">KCTC 23984</strain>
    </source>
</reference>
<evidence type="ECO:0000259" key="8">
    <source>
        <dbReference type="Pfam" id="PF01182"/>
    </source>
</evidence>
<comment type="catalytic activity">
    <reaction evidence="1 7">
        <text>6-phospho-D-glucono-1,5-lactone + H2O = 6-phospho-D-gluconate + H(+)</text>
        <dbReference type="Rhea" id="RHEA:12556"/>
        <dbReference type="ChEBI" id="CHEBI:15377"/>
        <dbReference type="ChEBI" id="CHEBI:15378"/>
        <dbReference type="ChEBI" id="CHEBI:57955"/>
        <dbReference type="ChEBI" id="CHEBI:58759"/>
        <dbReference type="EC" id="3.1.1.31"/>
    </reaction>
</comment>
<dbReference type="InterPro" id="IPR039104">
    <property type="entry name" value="6PGL"/>
</dbReference>
<evidence type="ECO:0000256" key="6">
    <source>
        <dbReference type="ARBA" id="ARBA00020337"/>
    </source>
</evidence>
<proteinExistence type="inferred from homology"/>
<evidence type="ECO:0000256" key="3">
    <source>
        <dbReference type="ARBA" id="ARBA00004961"/>
    </source>
</evidence>
<dbReference type="Pfam" id="PF01182">
    <property type="entry name" value="Glucosamine_iso"/>
    <property type="match status" value="1"/>
</dbReference>
<dbReference type="InterPro" id="IPR005900">
    <property type="entry name" value="6-phosphogluconolactonase_DevB"/>
</dbReference>
<keyword evidence="10" id="KW-1185">Reference proteome</keyword>
<dbReference type="InterPro" id="IPR006148">
    <property type="entry name" value="Glc/Gal-6P_isomerase"/>
</dbReference>
<evidence type="ECO:0000256" key="4">
    <source>
        <dbReference type="ARBA" id="ARBA00010662"/>
    </source>
</evidence>
<evidence type="ECO:0000256" key="5">
    <source>
        <dbReference type="ARBA" id="ARBA00013198"/>
    </source>
</evidence>
<comment type="pathway">
    <text evidence="3 7">Carbohydrate degradation; pentose phosphate pathway; D-ribulose 5-phosphate from D-glucose 6-phosphate (oxidative stage): step 2/3.</text>
</comment>
<dbReference type="GO" id="GO:0017057">
    <property type="term" value="F:6-phosphogluconolactonase activity"/>
    <property type="evidence" value="ECO:0007669"/>
    <property type="project" value="UniProtKB-EC"/>
</dbReference>
<evidence type="ECO:0000256" key="2">
    <source>
        <dbReference type="ARBA" id="ARBA00002681"/>
    </source>
</evidence>
<dbReference type="NCBIfam" id="TIGR01198">
    <property type="entry name" value="pgl"/>
    <property type="match status" value="1"/>
</dbReference>
<dbReference type="RefSeq" id="WP_377489707.1">
    <property type="nucleotide sequence ID" value="NZ_JBHUOX010000023.1"/>
</dbReference>